<evidence type="ECO:0000256" key="3">
    <source>
        <dbReference type="ARBA" id="ARBA00023304"/>
    </source>
</evidence>
<evidence type="ECO:0000259" key="4">
    <source>
        <dbReference type="SMART" id="SM00917"/>
    </source>
</evidence>
<keyword evidence="2" id="KW-0808">Transferase</keyword>
<evidence type="ECO:0000256" key="2">
    <source>
        <dbReference type="ARBA" id="ARBA00022679"/>
    </source>
</evidence>
<dbReference type="Pfam" id="PF08502">
    <property type="entry name" value="LeuA_dimer"/>
    <property type="match status" value="1"/>
</dbReference>
<name>X0VT76_9ZZZZ</name>
<dbReference type="Gene3D" id="3.30.160.270">
    <property type="match status" value="1"/>
</dbReference>
<evidence type="ECO:0000256" key="1">
    <source>
        <dbReference type="ARBA" id="ARBA00022605"/>
    </source>
</evidence>
<feature type="non-terminal residue" evidence="5">
    <location>
        <position position="1"/>
    </location>
</feature>
<dbReference type="GO" id="GO:0009098">
    <property type="term" value="P:L-leucine biosynthetic process"/>
    <property type="evidence" value="ECO:0007669"/>
    <property type="project" value="InterPro"/>
</dbReference>
<proteinExistence type="predicted"/>
<dbReference type="FunFam" id="3.30.160.270:FF:000003">
    <property type="entry name" value="2-isopropylmalate synthase"/>
    <property type="match status" value="1"/>
</dbReference>
<dbReference type="InterPro" id="IPR036230">
    <property type="entry name" value="LeuA_allosteric_dom_sf"/>
</dbReference>
<keyword evidence="3" id="KW-0100">Branched-chain amino acid biosynthesis</keyword>
<evidence type="ECO:0000313" key="5">
    <source>
        <dbReference type="EMBL" id="GAG21619.1"/>
    </source>
</evidence>
<sequence length="148" mass="16199">FQRFKELADKRKEIVDEDLEVLIAEEILRVPDTYKLQYLNVISGTATVPTATVQLEIGKRVQQDAGFGIGPIDATFNTIAKMTGTQSKLLHFSIDSLTGGTDAQGNVIVRLEEDGTQTLGKGTDPDIIVASAKAYINGLNRLEHLKQK</sequence>
<keyword evidence="1" id="KW-0028">Amino-acid biosynthesis</keyword>
<dbReference type="InterPro" id="IPR013709">
    <property type="entry name" value="2-isopropylmalate_synth_dimer"/>
</dbReference>
<protein>
    <recommendedName>
        <fullName evidence="4">2-isopropylmalate synthase LeuA allosteric (dimerisation) domain-containing protein</fullName>
    </recommendedName>
</protein>
<gene>
    <name evidence="5" type="ORF">S01H1_51244</name>
</gene>
<dbReference type="EMBL" id="BARS01033062">
    <property type="protein sequence ID" value="GAG21619.1"/>
    <property type="molecule type" value="Genomic_DNA"/>
</dbReference>
<accession>X0VT76</accession>
<reference evidence="5" key="1">
    <citation type="journal article" date="2014" name="Front. Microbiol.">
        <title>High frequency of phylogenetically diverse reductive dehalogenase-homologous genes in deep subseafloor sedimentary metagenomes.</title>
        <authorList>
            <person name="Kawai M."/>
            <person name="Futagami T."/>
            <person name="Toyoda A."/>
            <person name="Takaki Y."/>
            <person name="Nishi S."/>
            <person name="Hori S."/>
            <person name="Arai W."/>
            <person name="Tsubouchi T."/>
            <person name="Morono Y."/>
            <person name="Uchiyama I."/>
            <person name="Ito T."/>
            <person name="Fujiyama A."/>
            <person name="Inagaki F."/>
            <person name="Takami H."/>
        </authorList>
    </citation>
    <scope>NUCLEOTIDE SEQUENCE</scope>
    <source>
        <strain evidence="5">Expedition CK06-06</strain>
    </source>
</reference>
<feature type="domain" description="2-isopropylmalate synthase LeuA allosteric (dimerisation)" evidence="4">
    <location>
        <begin position="13"/>
        <end position="143"/>
    </location>
</feature>
<dbReference type="GO" id="GO:0003852">
    <property type="term" value="F:2-isopropylmalate synthase activity"/>
    <property type="evidence" value="ECO:0007669"/>
    <property type="project" value="InterPro"/>
</dbReference>
<dbReference type="SUPFAM" id="SSF110921">
    <property type="entry name" value="2-isopropylmalate synthase LeuA, allosteric (dimerisation) domain"/>
    <property type="match status" value="1"/>
</dbReference>
<organism evidence="5">
    <name type="scientific">marine sediment metagenome</name>
    <dbReference type="NCBI Taxonomy" id="412755"/>
    <lineage>
        <taxon>unclassified sequences</taxon>
        <taxon>metagenomes</taxon>
        <taxon>ecological metagenomes</taxon>
    </lineage>
</organism>
<dbReference type="AlphaFoldDB" id="X0VT76"/>
<comment type="caution">
    <text evidence="5">The sequence shown here is derived from an EMBL/GenBank/DDBJ whole genome shotgun (WGS) entry which is preliminary data.</text>
</comment>
<dbReference type="SMART" id="SM00917">
    <property type="entry name" value="LeuA_dimer"/>
    <property type="match status" value="1"/>
</dbReference>